<dbReference type="InterPro" id="IPR029060">
    <property type="entry name" value="PIN-like_dom_sf"/>
</dbReference>
<evidence type="ECO:0000259" key="3">
    <source>
        <dbReference type="Pfam" id="PF00752"/>
    </source>
</evidence>
<evidence type="ECO:0000256" key="1">
    <source>
        <dbReference type="ARBA" id="ARBA00007398"/>
    </source>
</evidence>
<dbReference type="InterPro" id="IPR006085">
    <property type="entry name" value="XPG_DNA_repair_N"/>
</dbReference>
<protein>
    <submittedName>
        <fullName evidence="4">Protein asteroid</fullName>
    </submittedName>
</protein>
<dbReference type="GO" id="GO:0004518">
    <property type="term" value="F:nuclease activity"/>
    <property type="evidence" value="ECO:0007669"/>
    <property type="project" value="InterPro"/>
</dbReference>
<dbReference type="Gene3D" id="3.40.50.1010">
    <property type="entry name" value="5'-nuclease"/>
    <property type="match status" value="1"/>
</dbReference>
<dbReference type="InterPro" id="IPR026832">
    <property type="entry name" value="Asteroid"/>
</dbReference>
<reference evidence="4" key="1">
    <citation type="submission" date="2021-05" db="EMBL/GenBank/DDBJ databases">
        <authorList>
            <person name="Alioto T."/>
            <person name="Alioto T."/>
            <person name="Gomez Garrido J."/>
        </authorList>
    </citation>
    <scope>NUCLEOTIDE SEQUENCE</scope>
</reference>
<feature type="domain" description="XPG N-terminal" evidence="3">
    <location>
        <begin position="21"/>
        <end position="114"/>
    </location>
</feature>
<accession>A0A8D9BX94</accession>
<evidence type="ECO:0000256" key="2">
    <source>
        <dbReference type="SAM" id="MobiDB-lite"/>
    </source>
</evidence>
<proteinExistence type="inferred from homology"/>
<dbReference type="SUPFAM" id="SSF88723">
    <property type="entry name" value="PIN domain-like"/>
    <property type="match status" value="1"/>
</dbReference>
<feature type="region of interest" description="Disordered" evidence="2">
    <location>
        <begin position="349"/>
        <end position="409"/>
    </location>
</feature>
<dbReference type="PANTHER" id="PTHR15665">
    <property type="entry name" value="ASTEROID PROTEIN"/>
    <property type="match status" value="1"/>
</dbReference>
<dbReference type="AlphaFoldDB" id="A0A8D9BX94"/>
<dbReference type="PANTHER" id="PTHR15665:SF1">
    <property type="entry name" value="PROTEIN ASTEROID HOMOLOG 1"/>
    <property type="match status" value="1"/>
</dbReference>
<name>A0A8D9BX94_9HEMI</name>
<comment type="similarity">
    <text evidence="1">Belongs to the asteroid family.</text>
</comment>
<dbReference type="EMBL" id="HBUF01672392">
    <property type="protein sequence ID" value="CAG6790705.1"/>
    <property type="molecule type" value="Transcribed_RNA"/>
</dbReference>
<dbReference type="Pfam" id="PF00752">
    <property type="entry name" value="XPG_N"/>
    <property type="match status" value="1"/>
</dbReference>
<organism evidence="4">
    <name type="scientific">Cacopsylla melanoneura</name>
    <dbReference type="NCBI Taxonomy" id="428564"/>
    <lineage>
        <taxon>Eukaryota</taxon>
        <taxon>Metazoa</taxon>
        <taxon>Ecdysozoa</taxon>
        <taxon>Arthropoda</taxon>
        <taxon>Hexapoda</taxon>
        <taxon>Insecta</taxon>
        <taxon>Pterygota</taxon>
        <taxon>Neoptera</taxon>
        <taxon>Paraneoptera</taxon>
        <taxon>Hemiptera</taxon>
        <taxon>Sternorrhyncha</taxon>
        <taxon>Psylloidea</taxon>
        <taxon>Psyllidae</taxon>
        <taxon>Psyllinae</taxon>
        <taxon>Cacopsylla</taxon>
    </lineage>
</organism>
<feature type="compositionally biased region" description="Acidic residues" evidence="2">
    <location>
        <begin position="380"/>
        <end position="403"/>
    </location>
</feature>
<evidence type="ECO:0000313" key="4">
    <source>
        <dbReference type="EMBL" id="CAG6790705.1"/>
    </source>
</evidence>
<sequence length="409" mass="47012">MWATLDLDPGQSRLHLHILSMGIPGLTTYVSNNAQIFYQDCALHDTLLLIDGNSLASQIYLELTITNSAFGGDYERYKHSVEKFMKMLLSCNILPIVVFDGGYETRKLKTTVSRLKNTIIGVSSFKSVNQQNNVKLFPMFMKEVFKHVTRLLHIPCVQSDLEADFDLVYLSRKFHCPILSYDSDFYLNDVEYVPFFNIRLKGGRECNKSSTGKALQCQIYRVENLFKHFGGLSKEFIPLLQCMLGNDYISHMHFKYFLTQLDFRYSSGRKSPVSKRLAVLIKWCRGQRSLESALAKIIENLRFHRKSEAIKLLKRSIHDYRTEECTLYPYVMEQIINDYHLSEKLEELTQGRSDELDSSDESEVSSGSNEDNDGTHEEASIDLEENEEECNEKESCESTDNDSDYATGA</sequence>